<organism evidence="2 3">
    <name type="scientific">Nicotiana sylvestris</name>
    <name type="common">Wood tobacco</name>
    <name type="synonym">South American tobacco</name>
    <dbReference type="NCBI Taxonomy" id="4096"/>
    <lineage>
        <taxon>Eukaryota</taxon>
        <taxon>Viridiplantae</taxon>
        <taxon>Streptophyta</taxon>
        <taxon>Embryophyta</taxon>
        <taxon>Tracheophyta</taxon>
        <taxon>Spermatophyta</taxon>
        <taxon>Magnoliopsida</taxon>
        <taxon>eudicotyledons</taxon>
        <taxon>Gunneridae</taxon>
        <taxon>Pentapetalae</taxon>
        <taxon>asterids</taxon>
        <taxon>lamiids</taxon>
        <taxon>Solanales</taxon>
        <taxon>Solanaceae</taxon>
        <taxon>Nicotianoideae</taxon>
        <taxon>Nicotianeae</taxon>
        <taxon>Nicotiana</taxon>
    </lineage>
</organism>
<evidence type="ECO:0000313" key="3">
    <source>
        <dbReference type="RefSeq" id="XP_009786325.1"/>
    </source>
</evidence>
<proteinExistence type="predicted"/>
<dbReference type="Proteomes" id="UP000189701">
    <property type="component" value="Unplaced"/>
</dbReference>
<dbReference type="Pfam" id="PF13963">
    <property type="entry name" value="Transpos_assoc"/>
    <property type="match status" value="1"/>
</dbReference>
<protein>
    <submittedName>
        <fullName evidence="3">Uncharacterized protein LOC104234459</fullName>
    </submittedName>
</protein>
<gene>
    <name evidence="3" type="primary">LOC104234459</name>
</gene>
<dbReference type="RefSeq" id="XP_009786325.1">
    <property type="nucleotide sequence ID" value="XM_009788023.1"/>
</dbReference>
<dbReference type="AlphaFoldDB" id="A0A1U7XIM7"/>
<sequence length="157" mass="18277">MAPSKEWMQLVDNRLDEAYSIGVQKFLDYAFRRTRELYEIRCPCVKCCNTTLGTHETVESHLKVYGIIQNYTFWYHHGEILGEPQSDCELIAHCRHLLEKEHMQTDIQLPPSTNQGSCTTEKVKKVRGKNKCKEVALLKFGQKLKVTFLQQSNARKE</sequence>
<accession>A0A1U7XIM7</accession>
<reference evidence="3" key="2">
    <citation type="submission" date="2025-08" db="UniProtKB">
        <authorList>
            <consortium name="RefSeq"/>
        </authorList>
    </citation>
    <scope>IDENTIFICATION</scope>
    <source>
        <tissue evidence="3">Leaf</tissue>
    </source>
</reference>
<name>A0A1U7XIM7_NICSY</name>
<dbReference type="InterPro" id="IPR029480">
    <property type="entry name" value="Transpos_assoc"/>
</dbReference>
<reference evidence="2" key="1">
    <citation type="journal article" date="2013" name="Genome Biol.">
        <title>Reference genomes and transcriptomes of Nicotiana sylvestris and Nicotiana tomentosiformis.</title>
        <authorList>
            <person name="Sierro N."/>
            <person name="Battey J.N."/>
            <person name="Ouadi S."/>
            <person name="Bovet L."/>
            <person name="Goepfert S."/>
            <person name="Bakaher N."/>
            <person name="Peitsch M.C."/>
            <person name="Ivanov N.V."/>
        </authorList>
    </citation>
    <scope>NUCLEOTIDE SEQUENCE [LARGE SCALE GENOMIC DNA]</scope>
</reference>
<evidence type="ECO:0000259" key="1">
    <source>
        <dbReference type="Pfam" id="PF13963"/>
    </source>
</evidence>
<feature type="domain" description="Transposase-associated" evidence="1">
    <location>
        <begin position="5"/>
        <end position="79"/>
    </location>
</feature>
<evidence type="ECO:0000313" key="2">
    <source>
        <dbReference type="Proteomes" id="UP000189701"/>
    </source>
</evidence>
<keyword evidence="2" id="KW-1185">Reference proteome</keyword>